<feature type="compositionally biased region" description="Low complexity" evidence="2">
    <location>
        <begin position="287"/>
        <end position="302"/>
    </location>
</feature>
<accession>A0A9P0J754</accession>
<feature type="compositionally biased region" description="Polar residues" evidence="2">
    <location>
        <begin position="129"/>
        <end position="138"/>
    </location>
</feature>
<dbReference type="SMART" id="SM00355">
    <property type="entry name" value="ZnF_C2H2"/>
    <property type="match status" value="6"/>
</dbReference>
<feature type="compositionally biased region" description="Low complexity" evidence="2">
    <location>
        <begin position="144"/>
        <end position="156"/>
    </location>
</feature>
<dbReference type="GO" id="GO:0008270">
    <property type="term" value="F:zinc ion binding"/>
    <property type="evidence" value="ECO:0007669"/>
    <property type="project" value="UniProtKB-KW"/>
</dbReference>
<dbReference type="SUPFAM" id="SSF57667">
    <property type="entry name" value="beta-beta-alpha zinc fingers"/>
    <property type="match status" value="2"/>
</dbReference>
<feature type="domain" description="C2H2-type" evidence="3">
    <location>
        <begin position="214"/>
        <end position="241"/>
    </location>
</feature>
<keyword evidence="1" id="KW-0479">Metal-binding</keyword>
<feature type="region of interest" description="Disordered" evidence="2">
    <location>
        <begin position="1"/>
        <end position="22"/>
    </location>
</feature>
<evidence type="ECO:0000313" key="5">
    <source>
        <dbReference type="Proteomes" id="UP001153620"/>
    </source>
</evidence>
<sequence length="850" mass="97841">MTTLVPTSSQQPGTTSATSTGVESYEDMFKEITRKLYGDESAHGLYPINNAQVAQLAQTPSAPPEGERSFTTLVSDRNLAQLEYESVIQTDASSNFKSEDHLSTAFGLAALMHNGFPPPAVFPVTTNTVTKQQAPQTNGEERQQWAQQPTTQQNHSQQEESLWNSNKNTNAYTQKLFKIKTKQEPIASEAIVINTSSITTNIKSEVQQQIQKRYSCSVCPYSTDRRDLFTRHENIHKEEKPFHCYACLKQFNRADHVKKHFLRMHREMDYDINKTRRYPPSSKQIVNSNNNNSNNNNNKSNNFFYNQQQTAETQPTVTTTINIPTFSQHQTTNSTQHHSIEQVIQNSNANNQQNNNNNVNNNNSNNNNAVNNQSLGININNIKNEKSVQGKSQKPKGEKRFMCCYCPWSGADNWGLKRHLNTHTKPFVCLLCDYKAARSERLTTHILKVHNKKACNKCSFFADDQAQLTQHQIDTHQLQMQALSRNTASVAQDFHNAGGENLTKSIIQPQNKIKGVNSVTCNNNSSNLNNNITNNHVINGTIGQQQELKKKFKAMSPIDHSPPATLELITNSIKRRRKSSSSNDKENVNELLTKQLTFLKQQHQMFLQNLNASMMSDGERLKAICEINEIFEGMYRNSLTILSSMENEKFSFLQQQQQQLPQVKIKKEFEDNNNENDYESCKSDENKPINNDFTLPAFLRNNKEITVIMDPKNRSKIRIDDSQYNETRKNRKQLKPKKIEKDIGPEQEPLNNNHQSSRVDQENDKENDYKNSINNINNLRDKHMLKLVTKKKCCYLCRNKSIDANSYYSKESLLLHNMWRHKPKKLECHRCEMKFNKMYKLKLHKTLKRH</sequence>
<feature type="region of interest" description="Disordered" evidence="2">
    <location>
        <begin position="273"/>
        <end position="302"/>
    </location>
</feature>
<feature type="region of interest" description="Disordered" evidence="2">
    <location>
        <begin position="129"/>
        <end position="165"/>
    </location>
</feature>
<evidence type="ECO:0000256" key="1">
    <source>
        <dbReference type="PROSITE-ProRule" id="PRU00042"/>
    </source>
</evidence>
<feature type="region of interest" description="Disordered" evidence="2">
    <location>
        <begin position="349"/>
        <end position="373"/>
    </location>
</feature>
<dbReference type="InterPro" id="IPR036236">
    <property type="entry name" value="Znf_C2H2_sf"/>
</dbReference>
<evidence type="ECO:0000313" key="4">
    <source>
        <dbReference type="EMBL" id="CAH1730670.1"/>
    </source>
</evidence>
<dbReference type="PROSITE" id="PS50157">
    <property type="entry name" value="ZINC_FINGER_C2H2_2"/>
    <property type="match status" value="3"/>
</dbReference>
<feature type="domain" description="C2H2-type" evidence="3">
    <location>
        <begin position="826"/>
        <end position="850"/>
    </location>
</feature>
<organism evidence="4 5">
    <name type="scientific">Chironomus riparius</name>
    <dbReference type="NCBI Taxonomy" id="315576"/>
    <lineage>
        <taxon>Eukaryota</taxon>
        <taxon>Metazoa</taxon>
        <taxon>Ecdysozoa</taxon>
        <taxon>Arthropoda</taxon>
        <taxon>Hexapoda</taxon>
        <taxon>Insecta</taxon>
        <taxon>Pterygota</taxon>
        <taxon>Neoptera</taxon>
        <taxon>Endopterygota</taxon>
        <taxon>Diptera</taxon>
        <taxon>Nematocera</taxon>
        <taxon>Chironomoidea</taxon>
        <taxon>Chironomidae</taxon>
        <taxon>Chironominae</taxon>
        <taxon>Chironomus</taxon>
    </lineage>
</organism>
<dbReference type="OrthoDB" id="7791197at2759"/>
<keyword evidence="5" id="KW-1185">Reference proteome</keyword>
<evidence type="ECO:0000259" key="3">
    <source>
        <dbReference type="PROSITE" id="PS50157"/>
    </source>
</evidence>
<dbReference type="InterPro" id="IPR050457">
    <property type="entry name" value="ZnFinger_BTB_dom_contain"/>
</dbReference>
<reference evidence="4" key="2">
    <citation type="submission" date="2022-10" db="EMBL/GenBank/DDBJ databases">
        <authorList>
            <consortium name="ENA_rothamsted_submissions"/>
            <consortium name="culmorum"/>
            <person name="King R."/>
        </authorList>
    </citation>
    <scope>NUCLEOTIDE SEQUENCE</scope>
</reference>
<dbReference type="GO" id="GO:0000981">
    <property type="term" value="F:DNA-binding transcription factor activity, RNA polymerase II-specific"/>
    <property type="evidence" value="ECO:0007669"/>
    <property type="project" value="TreeGrafter"/>
</dbReference>
<dbReference type="PROSITE" id="PS00028">
    <property type="entry name" value="ZINC_FINGER_C2H2_1"/>
    <property type="match status" value="2"/>
</dbReference>
<dbReference type="EMBL" id="OU895879">
    <property type="protein sequence ID" value="CAH1730670.1"/>
    <property type="molecule type" value="Genomic_DNA"/>
</dbReference>
<dbReference type="GO" id="GO:0000978">
    <property type="term" value="F:RNA polymerase II cis-regulatory region sequence-specific DNA binding"/>
    <property type="evidence" value="ECO:0007669"/>
    <property type="project" value="TreeGrafter"/>
</dbReference>
<keyword evidence="1" id="KW-0863">Zinc-finger</keyword>
<dbReference type="PANTHER" id="PTHR46105:SF28">
    <property type="entry name" value="ZINC FINGER PROTEIN 37-LIKE"/>
    <property type="match status" value="1"/>
</dbReference>
<proteinExistence type="predicted"/>
<dbReference type="Gene3D" id="3.30.160.60">
    <property type="entry name" value="Classic Zinc Finger"/>
    <property type="match status" value="2"/>
</dbReference>
<keyword evidence="1" id="KW-0862">Zinc</keyword>
<gene>
    <name evidence="4" type="ORF">CHIRRI_LOCUS12681</name>
</gene>
<dbReference type="PANTHER" id="PTHR46105">
    <property type="entry name" value="AGAP004733-PA"/>
    <property type="match status" value="1"/>
</dbReference>
<dbReference type="AlphaFoldDB" id="A0A9P0J754"/>
<dbReference type="InterPro" id="IPR013087">
    <property type="entry name" value="Znf_C2H2_type"/>
</dbReference>
<protein>
    <recommendedName>
        <fullName evidence="3">C2H2-type domain-containing protein</fullName>
    </recommendedName>
</protein>
<dbReference type="Proteomes" id="UP001153620">
    <property type="component" value="Chromosome 3"/>
</dbReference>
<feature type="region of interest" description="Disordered" evidence="2">
    <location>
        <begin position="718"/>
        <end position="773"/>
    </location>
</feature>
<feature type="domain" description="C2H2-type" evidence="3">
    <location>
        <begin position="242"/>
        <end position="265"/>
    </location>
</feature>
<evidence type="ECO:0000256" key="2">
    <source>
        <dbReference type="SAM" id="MobiDB-lite"/>
    </source>
</evidence>
<reference evidence="4" key="1">
    <citation type="submission" date="2022-01" db="EMBL/GenBank/DDBJ databases">
        <authorList>
            <person name="King R."/>
        </authorList>
    </citation>
    <scope>NUCLEOTIDE SEQUENCE</scope>
</reference>
<name>A0A9P0J754_9DIPT</name>
<feature type="compositionally biased region" description="Basic and acidic residues" evidence="2">
    <location>
        <begin position="757"/>
        <end position="769"/>
    </location>
</feature>